<evidence type="ECO:0000313" key="2">
    <source>
        <dbReference type="Proteomes" id="UP000326202"/>
    </source>
</evidence>
<reference evidence="1 2" key="1">
    <citation type="submission" date="2019-08" db="EMBL/GenBank/DDBJ databases">
        <title>Hyperibacter terrae gen. nov., sp. nov. and Hyperibacter viscosus sp. nov., two new members in the family Rhodospirillaceae isolated from the rhizosphere of Hypericum perforatum.</title>
        <authorList>
            <person name="Noviana Z."/>
        </authorList>
    </citation>
    <scope>NUCLEOTIDE SEQUENCE [LARGE SCALE GENOMIC DNA]</scope>
    <source>
        <strain evidence="1 2">R5913</strain>
    </source>
</reference>
<dbReference type="OrthoDB" id="9781342at2"/>
<dbReference type="InterPro" id="IPR043137">
    <property type="entry name" value="GGT_ssub_C"/>
</dbReference>
<name>A0A5J6MMN5_9PROT</name>
<protein>
    <submittedName>
        <fullName evidence="1">Gamma-glutamyltranspeptidase</fullName>
    </submittedName>
</protein>
<organism evidence="1 2">
    <name type="scientific">Hypericibacter terrae</name>
    <dbReference type="NCBI Taxonomy" id="2602015"/>
    <lineage>
        <taxon>Bacteria</taxon>
        <taxon>Pseudomonadati</taxon>
        <taxon>Pseudomonadota</taxon>
        <taxon>Alphaproteobacteria</taxon>
        <taxon>Rhodospirillales</taxon>
        <taxon>Dongiaceae</taxon>
        <taxon>Hypericibacter</taxon>
    </lineage>
</organism>
<dbReference type="InterPro" id="IPR043138">
    <property type="entry name" value="GGT_lsub"/>
</dbReference>
<dbReference type="PRINTS" id="PR01210">
    <property type="entry name" value="GGTRANSPTASE"/>
</dbReference>
<dbReference type="InterPro" id="IPR029055">
    <property type="entry name" value="Ntn_hydrolases_N"/>
</dbReference>
<dbReference type="PANTHER" id="PTHR43881:SF5">
    <property type="entry name" value="GAMMA-GLUTAMYLTRANSPEPTIDASE"/>
    <property type="match status" value="1"/>
</dbReference>
<dbReference type="AlphaFoldDB" id="A0A5J6MMN5"/>
<gene>
    <name evidence="1" type="primary">ggt</name>
    <name evidence="1" type="ORF">FRZ44_12760</name>
</gene>
<dbReference type="PANTHER" id="PTHR43881">
    <property type="entry name" value="GAMMA-GLUTAMYLTRANSPEPTIDASE (AFU_ORTHOLOGUE AFUA_4G13580)"/>
    <property type="match status" value="1"/>
</dbReference>
<sequence>MTGPRASENRGWPWLGDYERHPRLYAARPVIGERAMISTPHHLATAIGMEVLRSGGNAVDAAVAASAALMVTVPMQCSPGGDAIWITRKPDGEVSVLDASGRSPMAADPESLRSRGLTSIPARSAESVTVPGAVDGWVRALERHGTRGLEELLEPAARLAESGFFVSRHLHASFRAAWPSLEARGATGLWSSSHAVPAIYDRLQQPPLAQALRQIGRSQGREFYEGSLARDIVAAAHNAGSPLSHDDLARHRAEWLRPLKSRWGGLTLYTSPPSTQGVALLEALGLLESLGRGHDPDSEQATHLMIEALAAALEERDRFVGDRSRMLIGPESLYGDVHLDLIAATIDPARAGERTGDGGPTKGRGDTAHLAVVDSDGLAVSLIQSVFFDFGTGIPVPSGGFTLQNRGAAFRLQAGHVGELGPGLHPPHTLAPTIACENGRLRYVLGCMGGDGQVQTQLQLLHGMARQGLDPQQAVSRPRWYLDRSTPPVSQVLAEEGVDAALVDGLRRCGHDVSVLGPAEEIMGHAQIIGVEPRGALVGASDPRSDGQVAGW</sequence>
<dbReference type="Gene3D" id="3.60.20.40">
    <property type="match status" value="1"/>
</dbReference>
<dbReference type="RefSeq" id="WP_151176393.1">
    <property type="nucleotide sequence ID" value="NZ_CP042906.1"/>
</dbReference>
<dbReference type="Proteomes" id="UP000326202">
    <property type="component" value="Chromosome"/>
</dbReference>
<proteinExistence type="predicted"/>
<dbReference type="KEGG" id="htq:FRZ44_12760"/>
<dbReference type="InterPro" id="IPR052896">
    <property type="entry name" value="GGT-like_enzyme"/>
</dbReference>
<dbReference type="Gene3D" id="1.10.246.130">
    <property type="match status" value="1"/>
</dbReference>
<keyword evidence="2" id="KW-1185">Reference proteome</keyword>
<evidence type="ECO:0000313" key="1">
    <source>
        <dbReference type="EMBL" id="QEX15986.1"/>
    </source>
</evidence>
<dbReference type="Pfam" id="PF01019">
    <property type="entry name" value="G_glu_transpept"/>
    <property type="match status" value="1"/>
</dbReference>
<dbReference type="EMBL" id="CP042906">
    <property type="protein sequence ID" value="QEX15986.1"/>
    <property type="molecule type" value="Genomic_DNA"/>
</dbReference>
<accession>A0A5J6MMN5</accession>
<dbReference type="SUPFAM" id="SSF56235">
    <property type="entry name" value="N-terminal nucleophile aminohydrolases (Ntn hydrolases)"/>
    <property type="match status" value="1"/>
</dbReference>